<protein>
    <submittedName>
        <fullName evidence="6">LacI family transcriptional regulator</fullName>
    </submittedName>
</protein>
<dbReference type="Pfam" id="PF00356">
    <property type="entry name" value="LacI"/>
    <property type="match status" value="1"/>
</dbReference>
<dbReference type="Gene3D" id="1.10.260.40">
    <property type="entry name" value="lambda repressor-like DNA-binding domains"/>
    <property type="match status" value="1"/>
</dbReference>
<reference evidence="6 7" key="1">
    <citation type="submission" date="2020-04" db="EMBL/GenBank/DDBJ databases">
        <title>Novel species.</title>
        <authorList>
            <person name="Teo W.F.A."/>
            <person name="Lipun K."/>
            <person name="Srisuk N."/>
            <person name="Duangmal K."/>
        </authorList>
    </citation>
    <scope>NUCLEOTIDE SEQUENCE [LARGE SCALE GENOMIC DNA]</scope>
    <source>
        <strain evidence="6 7">K13G38</strain>
    </source>
</reference>
<feature type="region of interest" description="Disordered" evidence="4">
    <location>
        <begin position="1"/>
        <end position="20"/>
    </location>
</feature>
<feature type="domain" description="HTH lacI-type" evidence="5">
    <location>
        <begin position="25"/>
        <end position="79"/>
    </location>
</feature>
<dbReference type="InterPro" id="IPR046335">
    <property type="entry name" value="LacI/GalR-like_sensor"/>
</dbReference>
<dbReference type="Gene3D" id="3.40.50.2300">
    <property type="match status" value="2"/>
</dbReference>
<dbReference type="PANTHER" id="PTHR30146:SF138">
    <property type="entry name" value="TRANSCRIPTIONAL REGULATORY PROTEIN"/>
    <property type="match status" value="1"/>
</dbReference>
<feature type="region of interest" description="Disordered" evidence="4">
    <location>
        <begin position="329"/>
        <end position="359"/>
    </location>
</feature>
<dbReference type="RefSeq" id="WP_168510802.1">
    <property type="nucleotide sequence ID" value="NZ_JAAXLS010000001.1"/>
</dbReference>
<dbReference type="SUPFAM" id="SSF47413">
    <property type="entry name" value="lambda repressor-like DNA-binding domains"/>
    <property type="match status" value="1"/>
</dbReference>
<keyword evidence="7" id="KW-1185">Reference proteome</keyword>
<dbReference type="Proteomes" id="UP000715441">
    <property type="component" value="Unassembled WGS sequence"/>
</dbReference>
<dbReference type="EMBL" id="JAAXLS010000001">
    <property type="protein sequence ID" value="NKQ51704.1"/>
    <property type="molecule type" value="Genomic_DNA"/>
</dbReference>
<keyword evidence="1" id="KW-0805">Transcription regulation</keyword>
<evidence type="ECO:0000313" key="7">
    <source>
        <dbReference type="Proteomes" id="UP000715441"/>
    </source>
</evidence>
<dbReference type="CDD" id="cd01392">
    <property type="entry name" value="HTH_LacI"/>
    <property type="match status" value="1"/>
</dbReference>
<evidence type="ECO:0000256" key="2">
    <source>
        <dbReference type="ARBA" id="ARBA00023125"/>
    </source>
</evidence>
<dbReference type="InterPro" id="IPR010982">
    <property type="entry name" value="Lambda_DNA-bd_dom_sf"/>
</dbReference>
<evidence type="ECO:0000256" key="4">
    <source>
        <dbReference type="SAM" id="MobiDB-lite"/>
    </source>
</evidence>
<dbReference type="PROSITE" id="PS50932">
    <property type="entry name" value="HTH_LACI_2"/>
    <property type="match status" value="1"/>
</dbReference>
<keyword evidence="3" id="KW-0804">Transcription</keyword>
<comment type="caution">
    <text evidence="6">The sequence shown here is derived from an EMBL/GenBank/DDBJ whole genome shotgun (WGS) entry which is preliminary data.</text>
</comment>
<evidence type="ECO:0000259" key="5">
    <source>
        <dbReference type="PROSITE" id="PS50932"/>
    </source>
</evidence>
<dbReference type="SMART" id="SM00354">
    <property type="entry name" value="HTH_LACI"/>
    <property type="match status" value="1"/>
</dbReference>
<proteinExistence type="predicted"/>
<evidence type="ECO:0000256" key="3">
    <source>
        <dbReference type="ARBA" id="ARBA00023163"/>
    </source>
</evidence>
<sequence>MAEQSRRRTTATTQRGNSTGRAASVGVVDLARELGVSTATVSRALNGSSAVRPELAERIRAHAESRGYVANRIARALSANTSRAFVGFVIPYVDTPAYSAVAAECARLLSADGTQMILTVTGNDPRQELRQLRELVASRIAGLVISPTTGVLDETRRLLGELPVVELHRASGIEAPGVFSDDEQVMVESVLHLAALGHTAIGYLGTPEELSNGAVRLRGVRRGMTLAGLDPSAMEIRLREPTRENGQAAARELLATDVTALVVGGGSLSVGAAQAVWADGRRVPEDLSLVVYGDPQWFALANPPLTTIQVDYAGLARRAAELLIKGLDSRHSGKAGPRPGAHLVTPHLLPAGSTAPPRS</sequence>
<keyword evidence="2" id="KW-0238">DNA-binding</keyword>
<evidence type="ECO:0000256" key="1">
    <source>
        <dbReference type="ARBA" id="ARBA00023015"/>
    </source>
</evidence>
<dbReference type="CDD" id="cd06267">
    <property type="entry name" value="PBP1_LacI_sugar_binding-like"/>
    <property type="match status" value="1"/>
</dbReference>
<dbReference type="Pfam" id="PF13377">
    <property type="entry name" value="Peripla_BP_3"/>
    <property type="match status" value="1"/>
</dbReference>
<name>A0ABX1IWK8_9PSEU</name>
<dbReference type="PANTHER" id="PTHR30146">
    <property type="entry name" value="LACI-RELATED TRANSCRIPTIONAL REPRESSOR"/>
    <property type="match status" value="1"/>
</dbReference>
<evidence type="ECO:0000313" key="6">
    <source>
        <dbReference type="EMBL" id="NKQ51704.1"/>
    </source>
</evidence>
<accession>A0ABX1IWK8</accession>
<organism evidence="6 7">
    <name type="scientific">Amycolatopsis acididurans</name>
    <dbReference type="NCBI Taxonomy" id="2724524"/>
    <lineage>
        <taxon>Bacteria</taxon>
        <taxon>Bacillati</taxon>
        <taxon>Actinomycetota</taxon>
        <taxon>Actinomycetes</taxon>
        <taxon>Pseudonocardiales</taxon>
        <taxon>Pseudonocardiaceae</taxon>
        <taxon>Amycolatopsis</taxon>
    </lineage>
</organism>
<gene>
    <name evidence="6" type="ORF">HFP15_02275</name>
</gene>
<dbReference type="InterPro" id="IPR028082">
    <property type="entry name" value="Peripla_BP_I"/>
</dbReference>
<dbReference type="SUPFAM" id="SSF53822">
    <property type="entry name" value="Periplasmic binding protein-like I"/>
    <property type="match status" value="1"/>
</dbReference>
<dbReference type="InterPro" id="IPR000843">
    <property type="entry name" value="HTH_LacI"/>
</dbReference>